<dbReference type="PANTHER" id="PTHR10900:SF77">
    <property type="entry name" value="FI19380P1"/>
    <property type="match status" value="1"/>
</dbReference>
<dbReference type="InterPro" id="IPR036378">
    <property type="entry name" value="FAS1_dom_sf"/>
</dbReference>
<dbReference type="PROSITE" id="PS51257">
    <property type="entry name" value="PROKAR_LIPOPROTEIN"/>
    <property type="match status" value="1"/>
</dbReference>
<feature type="signal peptide" evidence="1">
    <location>
        <begin position="1"/>
        <end position="22"/>
    </location>
</feature>
<dbReference type="Proteomes" id="UP001583177">
    <property type="component" value="Unassembled WGS sequence"/>
</dbReference>
<dbReference type="SMART" id="SM00554">
    <property type="entry name" value="FAS1"/>
    <property type="match status" value="2"/>
</dbReference>
<comment type="caution">
    <text evidence="3">The sequence shown here is derived from an EMBL/GenBank/DDBJ whole genome shotgun (WGS) entry which is preliminary data.</text>
</comment>
<keyword evidence="1" id="KW-0732">Signal</keyword>
<reference evidence="3 4" key="1">
    <citation type="journal article" date="2024" name="IMA Fungus">
        <title>IMA Genome - F19 : A genome assembly and annotation guide to empower mycologists, including annotated draft genome sequences of Ceratocystis pirilliformis, Diaporthe australafricana, Fusarium ophioides, Paecilomyces lecythidis, and Sporothrix stenoceras.</title>
        <authorList>
            <person name="Aylward J."/>
            <person name="Wilson A.M."/>
            <person name="Visagie C.M."/>
            <person name="Spraker J."/>
            <person name="Barnes I."/>
            <person name="Buitendag C."/>
            <person name="Ceriani C."/>
            <person name="Del Mar Angel L."/>
            <person name="du Plessis D."/>
            <person name="Fuchs T."/>
            <person name="Gasser K."/>
            <person name="Kramer D."/>
            <person name="Li W."/>
            <person name="Munsamy K."/>
            <person name="Piso A."/>
            <person name="Price J.L."/>
            <person name="Sonnekus B."/>
            <person name="Thomas C."/>
            <person name="van der Nest A."/>
            <person name="van Dijk A."/>
            <person name="van Heerden A."/>
            <person name="van Vuuren N."/>
            <person name="Yilmaz N."/>
            <person name="Duong T.A."/>
            <person name="van der Merwe N.A."/>
            <person name="Wingfield M.J."/>
            <person name="Wingfield B.D."/>
        </authorList>
    </citation>
    <scope>NUCLEOTIDE SEQUENCE [LARGE SCALE GENOMIC DNA]</scope>
    <source>
        <strain evidence="3 4">CMW 18300</strain>
    </source>
</reference>
<dbReference type="EMBL" id="JAWRVE010000058">
    <property type="protein sequence ID" value="KAL1866048.1"/>
    <property type="molecule type" value="Genomic_DNA"/>
</dbReference>
<accession>A0ABR3WR89</accession>
<gene>
    <name evidence="3" type="ORF">Daus18300_006949</name>
</gene>
<dbReference type="InterPro" id="IPR050904">
    <property type="entry name" value="Adhesion/Biosynth-related"/>
</dbReference>
<dbReference type="PANTHER" id="PTHR10900">
    <property type="entry name" value="PERIOSTIN-RELATED"/>
    <property type="match status" value="1"/>
</dbReference>
<proteinExistence type="predicted"/>
<name>A0ABR3WR89_9PEZI</name>
<protein>
    <recommendedName>
        <fullName evidence="2">FAS1 domain-containing protein</fullName>
    </recommendedName>
</protein>
<dbReference type="InterPro" id="IPR000782">
    <property type="entry name" value="FAS1_domain"/>
</dbReference>
<organism evidence="3 4">
    <name type="scientific">Diaporthe australafricana</name>
    <dbReference type="NCBI Taxonomy" id="127596"/>
    <lineage>
        <taxon>Eukaryota</taxon>
        <taxon>Fungi</taxon>
        <taxon>Dikarya</taxon>
        <taxon>Ascomycota</taxon>
        <taxon>Pezizomycotina</taxon>
        <taxon>Sordariomycetes</taxon>
        <taxon>Sordariomycetidae</taxon>
        <taxon>Diaporthales</taxon>
        <taxon>Diaporthaceae</taxon>
        <taxon>Diaporthe</taxon>
    </lineage>
</organism>
<dbReference type="Gene3D" id="2.30.180.10">
    <property type="entry name" value="FAS1 domain"/>
    <property type="match status" value="2"/>
</dbReference>
<dbReference type="Pfam" id="PF02469">
    <property type="entry name" value="Fasciclin"/>
    <property type="match status" value="2"/>
</dbReference>
<evidence type="ECO:0000256" key="1">
    <source>
        <dbReference type="SAM" id="SignalP"/>
    </source>
</evidence>
<feature type="chain" id="PRO_5045556725" description="FAS1 domain-containing protein" evidence="1">
    <location>
        <begin position="23"/>
        <end position="395"/>
    </location>
</feature>
<sequence length="395" mass="41833">MKDAHPHCVFTVLLSFGCLVLGQLVLKNDLDSILSRYENVSTYYNLLKAHPDALHGFPDTIGVTMIIPQNEAFKKIHDWDSKNKTTVLDILRYHIFPGAVSVGTTEEGTPIFARTLLDGSRVIIERQHGNEVVFTSGTDTRSMVLEGDIGFSDGLIHIVDTVMVPPPGLVPTCRVYNPTLSAFLGALYQTNLTEQIIASKNVTIFAPRNVGFQRTSGAMSALSPSELAEVMKFHIVPSVIYSNDLVNGTSWPTLGGKNITVTTAGNNKYITSSQVLDPDILIGYGVVHILGDVLNPAEPDARPVPIMVEQPPAFALIGSTSTGNRFPVPFTSALPCTAGCSQPTHAKTIERAPLSSAADNSVAGGPGPRCTGLTGAMGVGVGLLGVGMLGAVGAL</sequence>
<keyword evidence="4" id="KW-1185">Reference proteome</keyword>
<dbReference type="PROSITE" id="PS50213">
    <property type="entry name" value="FAS1"/>
    <property type="match status" value="2"/>
</dbReference>
<dbReference type="SUPFAM" id="SSF82153">
    <property type="entry name" value="FAS1 domain"/>
    <property type="match status" value="2"/>
</dbReference>
<feature type="domain" description="FAS1" evidence="2">
    <location>
        <begin position="167"/>
        <end position="294"/>
    </location>
</feature>
<feature type="domain" description="FAS1" evidence="2">
    <location>
        <begin position="27"/>
        <end position="163"/>
    </location>
</feature>
<evidence type="ECO:0000313" key="3">
    <source>
        <dbReference type="EMBL" id="KAL1866048.1"/>
    </source>
</evidence>
<evidence type="ECO:0000259" key="2">
    <source>
        <dbReference type="PROSITE" id="PS50213"/>
    </source>
</evidence>
<evidence type="ECO:0000313" key="4">
    <source>
        <dbReference type="Proteomes" id="UP001583177"/>
    </source>
</evidence>